<accession>A0A8A4TMZ8</accession>
<organism evidence="1 2">
    <name type="scientific">Sulfidibacter corallicola</name>
    <dbReference type="NCBI Taxonomy" id="2818388"/>
    <lineage>
        <taxon>Bacteria</taxon>
        <taxon>Pseudomonadati</taxon>
        <taxon>Acidobacteriota</taxon>
        <taxon>Holophagae</taxon>
        <taxon>Acanthopleuribacterales</taxon>
        <taxon>Acanthopleuribacteraceae</taxon>
        <taxon>Sulfidibacter</taxon>
    </lineage>
</organism>
<gene>
    <name evidence="1" type="ORF">J3U87_33790</name>
</gene>
<dbReference type="EMBL" id="CP071793">
    <property type="protein sequence ID" value="QTD50584.1"/>
    <property type="molecule type" value="Genomic_DNA"/>
</dbReference>
<reference evidence="1" key="1">
    <citation type="submission" date="2021-03" db="EMBL/GenBank/DDBJ databases">
        <title>Acanthopleuribacteraceae sp. M133.</title>
        <authorList>
            <person name="Wang G."/>
        </authorList>
    </citation>
    <scope>NUCLEOTIDE SEQUENCE</scope>
    <source>
        <strain evidence="1">M133</strain>
    </source>
</reference>
<dbReference type="Proteomes" id="UP000663929">
    <property type="component" value="Chromosome"/>
</dbReference>
<name>A0A8A4TMZ8_SULCO</name>
<dbReference type="RefSeq" id="WP_237380403.1">
    <property type="nucleotide sequence ID" value="NZ_CP071793.1"/>
</dbReference>
<dbReference type="KEGG" id="scor:J3U87_33790"/>
<protein>
    <submittedName>
        <fullName evidence="1">Uncharacterized protein</fullName>
    </submittedName>
</protein>
<proteinExistence type="predicted"/>
<evidence type="ECO:0000313" key="1">
    <source>
        <dbReference type="EMBL" id="QTD50584.1"/>
    </source>
</evidence>
<keyword evidence="2" id="KW-1185">Reference proteome</keyword>
<sequence>MAAEFVLNVLYAEAAKEDLMIDVTSARIQTVIRHHKIHHRQERYGAHTTEIIARTCEREIHINHGGTLHAGENLKELLALRPPICRGGYK</sequence>
<dbReference type="AlphaFoldDB" id="A0A8A4TMZ8"/>
<evidence type="ECO:0000313" key="2">
    <source>
        <dbReference type="Proteomes" id="UP000663929"/>
    </source>
</evidence>